<reference evidence="2 3" key="1">
    <citation type="journal article" date="2020" name="New Microbes New Infect">
        <title>Sellimonas caecigallum sp. nov., description and genome sequence of a new member of the Sellimonas genus isolated from the cecum of feral chicken.</title>
        <authorList>
            <person name="Wongkuna S."/>
            <person name="Ghimire S."/>
            <person name="Antony L."/>
            <person name="Chankhamhaengdecha S."/>
            <person name="Janvilisri T."/>
            <person name="Scaria J."/>
        </authorList>
    </citation>
    <scope>NUCLEOTIDE SEQUENCE [LARGE SCALE GENOMIC DNA]</scope>
    <source>
        <strain evidence="2 3">SW451</strain>
    </source>
</reference>
<feature type="domain" description="Transcriptional regulator TetR C-terminal Firmicutes type" evidence="1">
    <location>
        <begin position="10"/>
        <end position="90"/>
    </location>
</feature>
<keyword evidence="3" id="KW-1185">Reference proteome</keyword>
<sequence length="110" mass="12666">MLLLTEEIRNVENYKKTFRIEGQNSFAEYFSSVIFNILSEDLSGIFGEKSVHPYAEFYTDAIVCSFKKWITTKDCIQPQQFALFLKKTIIGVSKHVCDQCPPDLTDEILS</sequence>
<proteinExistence type="predicted"/>
<name>A0ABS7L8R9_9FIRM</name>
<dbReference type="InterPro" id="IPR039532">
    <property type="entry name" value="TetR_C_Firmicutes"/>
</dbReference>
<accession>A0ABS7L8R9</accession>
<organism evidence="2 3">
    <name type="scientific">Sellimonas caecigallum</name>
    <dbReference type="NCBI Taxonomy" id="2592333"/>
    <lineage>
        <taxon>Bacteria</taxon>
        <taxon>Bacillati</taxon>
        <taxon>Bacillota</taxon>
        <taxon>Clostridia</taxon>
        <taxon>Lachnospirales</taxon>
        <taxon>Lachnospiraceae</taxon>
        <taxon>Sellimonas</taxon>
    </lineage>
</organism>
<comment type="caution">
    <text evidence="2">The sequence shown here is derived from an EMBL/GenBank/DDBJ whole genome shotgun (WGS) entry which is preliminary data.</text>
</comment>
<dbReference type="Proteomes" id="UP000779049">
    <property type="component" value="Unassembled WGS sequence"/>
</dbReference>
<evidence type="ECO:0000259" key="1">
    <source>
        <dbReference type="Pfam" id="PF14278"/>
    </source>
</evidence>
<dbReference type="EMBL" id="VIRV01000016">
    <property type="protein sequence ID" value="MBY0759439.1"/>
    <property type="molecule type" value="Genomic_DNA"/>
</dbReference>
<dbReference type="RefSeq" id="WP_144018239.1">
    <property type="nucleotide sequence ID" value="NZ_CP173660.1"/>
</dbReference>
<dbReference type="Pfam" id="PF14278">
    <property type="entry name" value="TetR_C_8"/>
    <property type="match status" value="1"/>
</dbReference>
<evidence type="ECO:0000313" key="2">
    <source>
        <dbReference type="EMBL" id="MBY0759439.1"/>
    </source>
</evidence>
<gene>
    <name evidence="2" type="ORF">FLB61_10140</name>
</gene>
<protein>
    <recommendedName>
        <fullName evidence="1">Transcriptional regulator TetR C-terminal Firmicutes type domain-containing protein</fullName>
    </recommendedName>
</protein>
<evidence type="ECO:0000313" key="3">
    <source>
        <dbReference type="Proteomes" id="UP000779049"/>
    </source>
</evidence>